<reference evidence="1" key="1">
    <citation type="submission" date="2018-02" db="EMBL/GenBank/DDBJ databases">
        <title>Rhizophora mucronata_Transcriptome.</title>
        <authorList>
            <person name="Meera S.P."/>
            <person name="Sreeshan A."/>
            <person name="Augustine A."/>
        </authorList>
    </citation>
    <scope>NUCLEOTIDE SEQUENCE</scope>
    <source>
        <tissue evidence="1">Leaf</tissue>
    </source>
</reference>
<sequence>MKGGRRKWKWQVVLLYVRYKHKSSNKNCPI</sequence>
<dbReference type="AlphaFoldDB" id="A0A2P2PXR8"/>
<name>A0A2P2PXR8_RHIMU</name>
<protein>
    <submittedName>
        <fullName evidence="1">Uncharacterized protein</fullName>
    </submittedName>
</protein>
<organism evidence="1">
    <name type="scientific">Rhizophora mucronata</name>
    <name type="common">Asiatic mangrove</name>
    <dbReference type="NCBI Taxonomy" id="61149"/>
    <lineage>
        <taxon>Eukaryota</taxon>
        <taxon>Viridiplantae</taxon>
        <taxon>Streptophyta</taxon>
        <taxon>Embryophyta</taxon>
        <taxon>Tracheophyta</taxon>
        <taxon>Spermatophyta</taxon>
        <taxon>Magnoliopsida</taxon>
        <taxon>eudicotyledons</taxon>
        <taxon>Gunneridae</taxon>
        <taxon>Pentapetalae</taxon>
        <taxon>rosids</taxon>
        <taxon>fabids</taxon>
        <taxon>Malpighiales</taxon>
        <taxon>Rhizophoraceae</taxon>
        <taxon>Rhizophora</taxon>
    </lineage>
</organism>
<proteinExistence type="predicted"/>
<accession>A0A2P2PXR8</accession>
<dbReference type="EMBL" id="GGEC01078979">
    <property type="protein sequence ID" value="MBX59463.1"/>
    <property type="molecule type" value="Transcribed_RNA"/>
</dbReference>
<evidence type="ECO:0000313" key="1">
    <source>
        <dbReference type="EMBL" id="MBX59463.1"/>
    </source>
</evidence>